<gene>
    <name evidence="1" type="ORF">ERS739220_01049</name>
</gene>
<name>A0A9W5ARN0_CAMHY</name>
<protein>
    <recommendedName>
        <fullName evidence="3">CopG family transcriptional regulator</fullName>
    </recommendedName>
</protein>
<dbReference type="EMBL" id="FAUW01000002">
    <property type="protein sequence ID" value="CUU79222.1"/>
    <property type="molecule type" value="Genomic_DNA"/>
</dbReference>
<dbReference type="AlphaFoldDB" id="A0A9W5ARN0"/>
<evidence type="ECO:0008006" key="3">
    <source>
        <dbReference type="Google" id="ProtNLM"/>
    </source>
</evidence>
<accession>A0A9W5ARN0</accession>
<proteinExistence type="predicted"/>
<dbReference type="InterPro" id="IPR031895">
    <property type="entry name" value="RHH_CopG"/>
</dbReference>
<evidence type="ECO:0000313" key="1">
    <source>
        <dbReference type="EMBL" id="CUU79222.1"/>
    </source>
</evidence>
<dbReference type="Pfam" id="PF16777">
    <property type="entry name" value="RHH_7"/>
    <property type="match status" value="1"/>
</dbReference>
<dbReference type="RefSeq" id="WP_059431084.1">
    <property type="nucleotide sequence ID" value="NZ_FAUW01000002.1"/>
</dbReference>
<comment type="caution">
    <text evidence="1">The sequence shown here is derived from an EMBL/GenBank/DDBJ whole genome shotgun (WGS) entry which is preliminary data.</text>
</comment>
<evidence type="ECO:0000313" key="2">
    <source>
        <dbReference type="Proteomes" id="UP000052257"/>
    </source>
</evidence>
<dbReference type="Proteomes" id="UP000052257">
    <property type="component" value="Unassembled WGS sequence"/>
</dbReference>
<sequence length="98" mass="11293">MEKLSLSTIDKALETSSMKQKSFKSAAQKTGRKRKKDSDKIDCKVAIYFTKQQIEDLENLAQKTLGYEYETLSKFIKKVILKLLNEQKNEAEIESIKS</sequence>
<organism evidence="1 2">
    <name type="scientific">Campylobacter hyointestinalis subsp. hyointestinalis</name>
    <dbReference type="NCBI Taxonomy" id="91352"/>
    <lineage>
        <taxon>Bacteria</taxon>
        <taxon>Pseudomonadati</taxon>
        <taxon>Campylobacterota</taxon>
        <taxon>Epsilonproteobacteria</taxon>
        <taxon>Campylobacterales</taxon>
        <taxon>Campylobacteraceae</taxon>
        <taxon>Campylobacter</taxon>
    </lineage>
</organism>
<reference evidence="1 2" key="1">
    <citation type="submission" date="2015-11" db="EMBL/GenBank/DDBJ databases">
        <authorList>
            <consortium name="Pathogen Informatics"/>
        </authorList>
    </citation>
    <scope>NUCLEOTIDE SEQUENCE [LARGE SCALE GENOMIC DNA]</scope>
    <source>
        <strain evidence="1 2">006A-0191</strain>
    </source>
</reference>